<dbReference type="Proteomes" id="UP001164539">
    <property type="component" value="Chromosome 10"/>
</dbReference>
<gene>
    <name evidence="1" type="ORF">OWV82_018595</name>
</gene>
<protein>
    <submittedName>
        <fullName evidence="1">Uncharacterized protein</fullName>
    </submittedName>
</protein>
<reference evidence="1 2" key="1">
    <citation type="journal article" date="2023" name="Science">
        <title>Complex scaffold remodeling in plant triterpene biosynthesis.</title>
        <authorList>
            <person name="De La Pena R."/>
            <person name="Hodgson H."/>
            <person name="Liu J.C."/>
            <person name="Stephenson M.J."/>
            <person name="Martin A.C."/>
            <person name="Owen C."/>
            <person name="Harkess A."/>
            <person name="Leebens-Mack J."/>
            <person name="Jimenez L.E."/>
            <person name="Osbourn A."/>
            <person name="Sattely E.S."/>
        </authorList>
    </citation>
    <scope>NUCLEOTIDE SEQUENCE [LARGE SCALE GENOMIC DNA]</scope>
    <source>
        <strain evidence="2">cv. JPN11</strain>
        <tissue evidence="1">Leaf</tissue>
    </source>
</reference>
<organism evidence="1 2">
    <name type="scientific">Melia azedarach</name>
    <name type="common">Chinaberry tree</name>
    <dbReference type="NCBI Taxonomy" id="155640"/>
    <lineage>
        <taxon>Eukaryota</taxon>
        <taxon>Viridiplantae</taxon>
        <taxon>Streptophyta</taxon>
        <taxon>Embryophyta</taxon>
        <taxon>Tracheophyta</taxon>
        <taxon>Spermatophyta</taxon>
        <taxon>Magnoliopsida</taxon>
        <taxon>eudicotyledons</taxon>
        <taxon>Gunneridae</taxon>
        <taxon>Pentapetalae</taxon>
        <taxon>rosids</taxon>
        <taxon>malvids</taxon>
        <taxon>Sapindales</taxon>
        <taxon>Meliaceae</taxon>
        <taxon>Melia</taxon>
    </lineage>
</organism>
<evidence type="ECO:0000313" key="1">
    <source>
        <dbReference type="EMBL" id="KAJ4708695.1"/>
    </source>
</evidence>
<comment type="caution">
    <text evidence="1">The sequence shown here is derived from an EMBL/GenBank/DDBJ whole genome shotgun (WGS) entry which is preliminary data.</text>
</comment>
<sequence>MEMTAKDVCASSVVETEREGRSVARSSKKAVRDRGVSRDMVSSFEARLARIELSLGDIHKRLDLLDDRVVKCEMNDAAGVESRLQHAFDAFADSMRFAMDELREMVLAQMDGAYLDSDSKLIQVPHGADFIPQNQHVTFGIRAKLVFCEIVQVERRCVQGSKRMGKERVVSKEMIDSLDARLARVENSLGDIHKRLDFFDDRDDVEWVSQDGCMEFTMRGSDTRCRSRGFVWATGFCRLSRLCGERRLACHSARKMVLRLQGLVVQGKVEASYRDCRNDFREGVKLITPADQCLTAQHRQHSTSAASLEMQCADFVPVNAGSSEAQWTELKSSRGSLTRASSIPVGEGVTGRRGASGDVATQRHISVQAPARGHGCYAFRRSSAQAEWFAGEQCCR</sequence>
<name>A0ACC1XBB4_MELAZ</name>
<keyword evidence="2" id="KW-1185">Reference proteome</keyword>
<proteinExistence type="predicted"/>
<evidence type="ECO:0000313" key="2">
    <source>
        <dbReference type="Proteomes" id="UP001164539"/>
    </source>
</evidence>
<accession>A0ACC1XBB4</accession>
<dbReference type="EMBL" id="CM051403">
    <property type="protein sequence ID" value="KAJ4708695.1"/>
    <property type="molecule type" value="Genomic_DNA"/>
</dbReference>